<proteinExistence type="predicted"/>
<organism evidence="1 2">
    <name type="scientific">Ciceribacter naphthalenivorans</name>
    <dbReference type="NCBI Taxonomy" id="1118451"/>
    <lineage>
        <taxon>Bacteria</taxon>
        <taxon>Pseudomonadati</taxon>
        <taxon>Pseudomonadota</taxon>
        <taxon>Alphaproteobacteria</taxon>
        <taxon>Hyphomicrobiales</taxon>
        <taxon>Rhizobiaceae</taxon>
        <taxon>Ciceribacter</taxon>
    </lineage>
</organism>
<dbReference type="Pfam" id="PF08843">
    <property type="entry name" value="AbiEii"/>
    <property type="match status" value="1"/>
</dbReference>
<dbReference type="InterPro" id="IPR014942">
    <property type="entry name" value="AbiEii"/>
</dbReference>
<dbReference type="RefSeq" id="WP_147180913.1">
    <property type="nucleotide sequence ID" value="NZ_BJZP01000014.1"/>
</dbReference>
<protein>
    <recommendedName>
        <fullName evidence="3">Nucleotidyl transferase AbiEii/AbiGii toxin family protein</fullName>
    </recommendedName>
</protein>
<accession>A0A512HKH3</accession>
<evidence type="ECO:0008006" key="3">
    <source>
        <dbReference type="Google" id="ProtNLM"/>
    </source>
</evidence>
<evidence type="ECO:0000313" key="2">
    <source>
        <dbReference type="Proteomes" id="UP000321717"/>
    </source>
</evidence>
<name>A0A512HKH3_9HYPH</name>
<sequence length="285" mass="31121">MALAPDPQSAADYTDRVTEAVKSALLEIGQILGSFEGKFAVVGGAVPWLLLQADDMRHVGTIDVDLTLNAEALGDGEYVRLVDALMKNGYAQSADHKRFQLVRTVEAADGGPPIEVIVDFLMPRDAEIEKNIPPILSEFAVQRASGAELAIRFHQLTAVEGVMPGGGRNRVEIAVASIPALLAMKGQALLRRKKRKDAYDVYYCIRNYEGGPEALAELCRPLLEIKEAREGYLGIAEKFSAEDMIGPVWVRQFVEGTPAIGDRTPEQWQRDAFGQVQAWMAALGL</sequence>
<dbReference type="OrthoDB" id="7585025at2"/>
<comment type="caution">
    <text evidence="1">The sequence shown here is derived from an EMBL/GenBank/DDBJ whole genome shotgun (WGS) entry which is preliminary data.</text>
</comment>
<gene>
    <name evidence="1" type="ORF">RNA01_28810</name>
</gene>
<evidence type="ECO:0000313" key="1">
    <source>
        <dbReference type="EMBL" id="GEO85949.1"/>
    </source>
</evidence>
<dbReference type="AlphaFoldDB" id="A0A512HKH3"/>
<dbReference type="EMBL" id="BJZP01000014">
    <property type="protein sequence ID" value="GEO85949.1"/>
    <property type="molecule type" value="Genomic_DNA"/>
</dbReference>
<reference evidence="1 2" key="1">
    <citation type="submission" date="2019-07" db="EMBL/GenBank/DDBJ databases">
        <title>Whole genome shotgun sequence of Rhizobium naphthalenivorans NBRC 107585.</title>
        <authorList>
            <person name="Hosoyama A."/>
            <person name="Uohara A."/>
            <person name="Ohji S."/>
            <person name="Ichikawa N."/>
        </authorList>
    </citation>
    <scope>NUCLEOTIDE SEQUENCE [LARGE SCALE GENOMIC DNA]</scope>
    <source>
        <strain evidence="1 2">NBRC 107585</strain>
    </source>
</reference>
<keyword evidence="2" id="KW-1185">Reference proteome</keyword>
<dbReference type="Proteomes" id="UP000321717">
    <property type="component" value="Unassembled WGS sequence"/>
</dbReference>